<dbReference type="InterPro" id="IPR029063">
    <property type="entry name" value="SAM-dependent_MTases_sf"/>
</dbReference>
<reference evidence="5 6" key="1">
    <citation type="submission" date="2019-09" db="EMBL/GenBank/DDBJ databases">
        <title>Genome sequencing of strain KACC 19322.</title>
        <authorList>
            <person name="Heo J."/>
            <person name="Kim S.-J."/>
            <person name="Kim J.-S."/>
            <person name="Hong S.-B."/>
            <person name="Kwon S.-W."/>
        </authorList>
    </citation>
    <scope>NUCLEOTIDE SEQUENCE [LARGE SCALE GENOMIC DNA]</scope>
    <source>
        <strain evidence="5 6">KACC 19322</strain>
    </source>
</reference>
<gene>
    <name evidence="5" type="ORF">FLP23_00340</name>
</gene>
<sequence>MWDDEGVADHPQERTPSTRGDDYAARLDRLQNKWWKKALDVQRPYRWNLRRWELGATLDVGCGNGRNLVSLPPGSVGVDHNPALVAAARNRGCEAYTDGEFFADPVLSRPGRFDSLLAAHLIEHLVPADARVILGSYLSSIRPGGRVLFITPQERGHASDPTHLAFTDHAALRTLARDLGLEILTTYSFPFPRFMGRLFIYNEFVLVARIPPAGQEATAPDARNRVPSPRRPSHGSPAT</sequence>
<dbReference type="SUPFAM" id="SSF53335">
    <property type="entry name" value="S-adenosyl-L-methionine-dependent methyltransferases"/>
    <property type="match status" value="1"/>
</dbReference>
<keyword evidence="3" id="KW-0949">S-adenosyl-L-methionine</keyword>
<accession>A0A5C1Y9S9</accession>
<dbReference type="CDD" id="cd02440">
    <property type="entry name" value="AdoMet_MTases"/>
    <property type="match status" value="1"/>
</dbReference>
<dbReference type="PANTHER" id="PTHR43464:SF19">
    <property type="entry name" value="UBIQUINONE BIOSYNTHESIS O-METHYLTRANSFERASE, MITOCHONDRIAL"/>
    <property type="match status" value="1"/>
</dbReference>
<evidence type="ECO:0000256" key="3">
    <source>
        <dbReference type="ARBA" id="ARBA00022691"/>
    </source>
</evidence>
<keyword evidence="6" id="KW-1185">Reference proteome</keyword>
<dbReference type="GO" id="GO:0032259">
    <property type="term" value="P:methylation"/>
    <property type="evidence" value="ECO:0007669"/>
    <property type="project" value="UniProtKB-KW"/>
</dbReference>
<keyword evidence="2 5" id="KW-0808">Transferase</keyword>
<dbReference type="AlphaFoldDB" id="A0A5C1Y9S9"/>
<dbReference type="OrthoDB" id="4484556at2"/>
<evidence type="ECO:0000256" key="1">
    <source>
        <dbReference type="ARBA" id="ARBA00022603"/>
    </source>
</evidence>
<protein>
    <submittedName>
        <fullName evidence="5">Class I SAM-dependent methyltransferase</fullName>
    </submittedName>
</protein>
<evidence type="ECO:0000313" key="5">
    <source>
        <dbReference type="EMBL" id="QEO10694.1"/>
    </source>
</evidence>
<organism evidence="5 6">
    <name type="scientific">Protaetiibacter larvae</name>
    <dbReference type="NCBI Taxonomy" id="2592654"/>
    <lineage>
        <taxon>Bacteria</taxon>
        <taxon>Bacillati</taxon>
        <taxon>Actinomycetota</taxon>
        <taxon>Actinomycetes</taxon>
        <taxon>Micrococcales</taxon>
        <taxon>Microbacteriaceae</taxon>
        <taxon>Protaetiibacter</taxon>
    </lineage>
</organism>
<dbReference type="EMBL" id="CP043504">
    <property type="protein sequence ID" value="QEO10694.1"/>
    <property type="molecule type" value="Genomic_DNA"/>
</dbReference>
<name>A0A5C1Y9S9_9MICO</name>
<dbReference type="PANTHER" id="PTHR43464">
    <property type="entry name" value="METHYLTRANSFERASE"/>
    <property type="match status" value="1"/>
</dbReference>
<proteinExistence type="predicted"/>
<feature type="region of interest" description="Disordered" evidence="4">
    <location>
        <begin position="1"/>
        <end position="21"/>
    </location>
</feature>
<dbReference type="Gene3D" id="3.40.50.150">
    <property type="entry name" value="Vaccinia Virus protein VP39"/>
    <property type="match status" value="1"/>
</dbReference>
<keyword evidence="1 5" id="KW-0489">Methyltransferase</keyword>
<dbReference type="Proteomes" id="UP000322159">
    <property type="component" value="Chromosome"/>
</dbReference>
<evidence type="ECO:0000256" key="2">
    <source>
        <dbReference type="ARBA" id="ARBA00022679"/>
    </source>
</evidence>
<dbReference type="GO" id="GO:0008168">
    <property type="term" value="F:methyltransferase activity"/>
    <property type="evidence" value="ECO:0007669"/>
    <property type="project" value="UniProtKB-KW"/>
</dbReference>
<feature type="region of interest" description="Disordered" evidence="4">
    <location>
        <begin position="215"/>
        <end position="239"/>
    </location>
</feature>
<dbReference type="KEGG" id="lyk:FLP23_00340"/>
<evidence type="ECO:0000313" key="6">
    <source>
        <dbReference type="Proteomes" id="UP000322159"/>
    </source>
</evidence>
<dbReference type="Pfam" id="PF13489">
    <property type="entry name" value="Methyltransf_23"/>
    <property type="match status" value="1"/>
</dbReference>
<evidence type="ECO:0000256" key="4">
    <source>
        <dbReference type="SAM" id="MobiDB-lite"/>
    </source>
</evidence>